<accession>A0A1I5B702</accession>
<dbReference type="AlphaFoldDB" id="A0A1I5B702"/>
<organism evidence="1 2">
    <name type="scientific">Roseovarius lutimaris</name>
    <dbReference type="NCBI Taxonomy" id="1005928"/>
    <lineage>
        <taxon>Bacteria</taxon>
        <taxon>Pseudomonadati</taxon>
        <taxon>Pseudomonadota</taxon>
        <taxon>Alphaproteobacteria</taxon>
        <taxon>Rhodobacterales</taxon>
        <taxon>Roseobacteraceae</taxon>
        <taxon>Roseovarius</taxon>
    </lineage>
</organism>
<evidence type="ECO:0000313" key="2">
    <source>
        <dbReference type="Proteomes" id="UP000198599"/>
    </source>
</evidence>
<dbReference type="Proteomes" id="UP000198599">
    <property type="component" value="Unassembled WGS sequence"/>
</dbReference>
<dbReference type="EMBL" id="FOVP01000007">
    <property type="protein sequence ID" value="SFN70508.1"/>
    <property type="molecule type" value="Genomic_DNA"/>
</dbReference>
<proteinExistence type="predicted"/>
<reference evidence="2" key="1">
    <citation type="submission" date="2016-10" db="EMBL/GenBank/DDBJ databases">
        <authorList>
            <person name="Varghese N."/>
            <person name="Submissions S."/>
        </authorList>
    </citation>
    <scope>NUCLEOTIDE SEQUENCE [LARGE SCALE GENOMIC DNA]</scope>
    <source>
        <strain evidence="2">DSM 28463</strain>
    </source>
</reference>
<keyword evidence="2" id="KW-1185">Reference proteome</keyword>
<sequence>MIALTVAPRMRPVWPGLAVPKAILAPRWRTRLIHLKAKATRAWSYDRLNRARIT</sequence>
<protein>
    <submittedName>
        <fullName evidence="1">Uncharacterized protein</fullName>
    </submittedName>
</protein>
<evidence type="ECO:0000313" key="1">
    <source>
        <dbReference type="EMBL" id="SFN70508.1"/>
    </source>
</evidence>
<name>A0A1I5B702_9RHOB</name>
<gene>
    <name evidence="1" type="ORF">SAMN04487859_10799</name>
</gene>
<dbReference type="STRING" id="1005928.SAMN04487859_10799"/>